<protein>
    <submittedName>
        <fullName evidence="2">Uncharacterized protein</fullName>
    </submittedName>
</protein>
<organism evidence="2 3">
    <name type="scientific">Halovulum marinum</name>
    <dbReference type="NCBI Taxonomy" id="2662447"/>
    <lineage>
        <taxon>Bacteria</taxon>
        <taxon>Pseudomonadati</taxon>
        <taxon>Pseudomonadota</taxon>
        <taxon>Alphaproteobacteria</taxon>
        <taxon>Rhodobacterales</taxon>
        <taxon>Paracoccaceae</taxon>
        <taxon>Halovulum</taxon>
    </lineage>
</organism>
<dbReference type="InterPro" id="IPR029045">
    <property type="entry name" value="ClpP/crotonase-like_dom_sf"/>
</dbReference>
<keyword evidence="3" id="KW-1185">Reference proteome</keyword>
<dbReference type="Gene3D" id="3.90.226.10">
    <property type="entry name" value="2-enoyl-CoA Hydratase, Chain A, domain 1"/>
    <property type="match status" value="1"/>
</dbReference>
<evidence type="ECO:0000313" key="3">
    <source>
        <dbReference type="Proteomes" id="UP000474957"/>
    </source>
</evidence>
<feature type="signal peptide" evidence="1">
    <location>
        <begin position="1"/>
        <end position="22"/>
    </location>
</feature>
<name>A0A6L5Z4D1_9RHOB</name>
<dbReference type="RefSeq" id="WP_154447443.1">
    <property type="nucleotide sequence ID" value="NZ_WIND01000013.1"/>
</dbReference>
<dbReference type="AlphaFoldDB" id="A0A6L5Z4D1"/>
<comment type="caution">
    <text evidence="2">The sequence shown here is derived from an EMBL/GenBank/DDBJ whole genome shotgun (WGS) entry which is preliminary data.</text>
</comment>
<keyword evidence="1" id="KW-0732">Signal</keyword>
<evidence type="ECO:0000313" key="2">
    <source>
        <dbReference type="EMBL" id="MSU90864.1"/>
    </source>
</evidence>
<feature type="chain" id="PRO_5026952656" evidence="1">
    <location>
        <begin position="23"/>
        <end position="314"/>
    </location>
</feature>
<evidence type="ECO:0000256" key="1">
    <source>
        <dbReference type="SAM" id="SignalP"/>
    </source>
</evidence>
<reference evidence="2 3" key="1">
    <citation type="submission" date="2019-10" db="EMBL/GenBank/DDBJ databases">
        <title>Cognatihalovulum marinum gen. nov. sp. nov., a new member of the family Rhodobacteraceae isolated from deep seawater of the Northwest Indian Ocean.</title>
        <authorList>
            <person name="Ruan C."/>
            <person name="Wang J."/>
            <person name="Zheng X."/>
            <person name="Song L."/>
            <person name="Zhu Y."/>
            <person name="Huang Y."/>
            <person name="Lu Z."/>
            <person name="Du W."/>
            <person name="Huang L."/>
            <person name="Dai X."/>
        </authorList>
    </citation>
    <scope>NUCLEOTIDE SEQUENCE [LARGE SCALE GENOMIC DNA]</scope>
    <source>
        <strain evidence="2 3">2CG4</strain>
    </source>
</reference>
<proteinExistence type="predicted"/>
<dbReference type="SUPFAM" id="SSF52096">
    <property type="entry name" value="ClpP/crotonase"/>
    <property type="match status" value="1"/>
</dbReference>
<dbReference type="Proteomes" id="UP000474957">
    <property type="component" value="Unassembled WGS sequence"/>
</dbReference>
<sequence>MKIFPRILAFSILLIAPSILSAQTSWSNAIAAVSEKSSAYYDFALSLGSGHPGSALHGIGYERHICAIIGRMLGFQSEIRQAETFEDPPRTVQADPMEIMQHAVFLDSWVAAARNATSMTEIQKKSLWNLECVGEHGIPVSAYIDDPELHGDFSVRDGTLLVYGDIDWGIHERFTEALDDHQGVATIAFGSAGGSVMDAILIGMEIRMRGLATTLHGPCYSACPLAFMGGTERRIWMGPGPHLGFHRVYTTSGAVPLDDEIYDQIGKYLVLMDVDPLPVLKWMASAEPSEMHKPELEELCVPGVATWIQRTCGF</sequence>
<accession>A0A6L5Z4D1</accession>
<dbReference type="EMBL" id="WIND01000013">
    <property type="protein sequence ID" value="MSU90864.1"/>
    <property type="molecule type" value="Genomic_DNA"/>
</dbReference>
<gene>
    <name evidence="2" type="ORF">GE300_14770</name>
</gene>